<sequence>MGLPRKHPKTLDDLSEHDMDLLTQVLSGSPPLTKPKRIPAYERRVKKQIKELPRHLVHHTPALEKKVQDVLLRGSARVILSGTCKLHSGLLRGLLWDIWNAVNTEIRSGIPNLLAKLRRKELLKEFHEDMMEYVNVVPSMWMSPTAYQERYNRSIYPKWAKQQDSCPGCMLTRLGDDVGVLIMLRVGFMGRVKSSKWENSKRLAWYDAWIRQISINHCDDPKSVRITALSTTIALELRDAYHLIRALQNAKRAEDDKEFLDRVRIKPQTREPSHGGGGSHQSGSGPSPTKEGGQGYSPDESLPRKPDSRRRSVSRMDSFDNAQDAMEIDPPVPPSPTHDGNSEQGSYHIPEWRTREPPPNQTRLTRSQTHRVQKQSSGPPSRLRGGPRRSRSQEFSAASHGHRPSPEDEELSENKIEEFLNRFDDDDPFYDPITPAEARDNPFLGPRNSSVLGRNVSVNIADRISRFSNKTQSRTTNFYQLEEEVISLYRHNRDSAPTQRTTADGSPNSSSGSNYSTDEQKVAYEQLLDTIEEHLPAPARDTQESQATSRGKSHARRYKEAKDLRRKLASSAAPASLVPNVLKIPHRFKPGDEF</sequence>
<feature type="region of interest" description="Disordered" evidence="1">
    <location>
        <begin position="267"/>
        <end position="445"/>
    </location>
</feature>
<dbReference type="AlphaFoldDB" id="A0A6G1H0N8"/>
<accession>A0A6G1H0N8</accession>
<organism evidence="2 3">
    <name type="scientific">Aulographum hederae CBS 113979</name>
    <dbReference type="NCBI Taxonomy" id="1176131"/>
    <lineage>
        <taxon>Eukaryota</taxon>
        <taxon>Fungi</taxon>
        <taxon>Dikarya</taxon>
        <taxon>Ascomycota</taxon>
        <taxon>Pezizomycotina</taxon>
        <taxon>Dothideomycetes</taxon>
        <taxon>Pleosporomycetidae</taxon>
        <taxon>Aulographales</taxon>
        <taxon>Aulographaceae</taxon>
    </lineage>
</organism>
<feature type="compositionally biased region" description="Low complexity" evidence="1">
    <location>
        <begin position="505"/>
        <end position="516"/>
    </location>
</feature>
<keyword evidence="3" id="KW-1185">Reference proteome</keyword>
<evidence type="ECO:0000313" key="3">
    <source>
        <dbReference type="Proteomes" id="UP000800041"/>
    </source>
</evidence>
<reference evidence="2" key="1">
    <citation type="journal article" date="2020" name="Stud. Mycol.">
        <title>101 Dothideomycetes genomes: a test case for predicting lifestyles and emergence of pathogens.</title>
        <authorList>
            <person name="Haridas S."/>
            <person name="Albert R."/>
            <person name="Binder M."/>
            <person name="Bloem J."/>
            <person name="Labutti K."/>
            <person name="Salamov A."/>
            <person name="Andreopoulos B."/>
            <person name="Baker S."/>
            <person name="Barry K."/>
            <person name="Bills G."/>
            <person name="Bluhm B."/>
            <person name="Cannon C."/>
            <person name="Castanera R."/>
            <person name="Culley D."/>
            <person name="Daum C."/>
            <person name="Ezra D."/>
            <person name="Gonzalez J."/>
            <person name="Henrissat B."/>
            <person name="Kuo A."/>
            <person name="Liang C."/>
            <person name="Lipzen A."/>
            <person name="Lutzoni F."/>
            <person name="Magnuson J."/>
            <person name="Mondo S."/>
            <person name="Nolan M."/>
            <person name="Ohm R."/>
            <person name="Pangilinan J."/>
            <person name="Park H.-J."/>
            <person name="Ramirez L."/>
            <person name="Alfaro M."/>
            <person name="Sun H."/>
            <person name="Tritt A."/>
            <person name="Yoshinaga Y."/>
            <person name="Zwiers L.-H."/>
            <person name="Turgeon B."/>
            <person name="Goodwin S."/>
            <person name="Spatafora J."/>
            <person name="Crous P."/>
            <person name="Grigoriev I."/>
        </authorList>
    </citation>
    <scope>NUCLEOTIDE SEQUENCE</scope>
    <source>
        <strain evidence="2">CBS 113979</strain>
    </source>
</reference>
<evidence type="ECO:0000256" key="1">
    <source>
        <dbReference type="SAM" id="MobiDB-lite"/>
    </source>
</evidence>
<feature type="compositionally biased region" description="Basic and acidic residues" evidence="1">
    <location>
        <begin position="412"/>
        <end position="423"/>
    </location>
</feature>
<feature type="region of interest" description="Disordered" evidence="1">
    <location>
        <begin position="492"/>
        <end position="518"/>
    </location>
</feature>
<dbReference type="EMBL" id="ML977155">
    <property type="protein sequence ID" value="KAF1986745.1"/>
    <property type="molecule type" value="Genomic_DNA"/>
</dbReference>
<protein>
    <submittedName>
        <fullName evidence="2">Uncharacterized protein</fullName>
    </submittedName>
</protein>
<proteinExistence type="predicted"/>
<feature type="region of interest" description="Disordered" evidence="1">
    <location>
        <begin position="535"/>
        <end position="576"/>
    </location>
</feature>
<feature type="compositionally biased region" description="Basic and acidic residues" evidence="1">
    <location>
        <begin position="301"/>
        <end position="310"/>
    </location>
</feature>
<evidence type="ECO:0000313" key="2">
    <source>
        <dbReference type="EMBL" id="KAF1986745.1"/>
    </source>
</evidence>
<dbReference type="OrthoDB" id="3786931at2759"/>
<feature type="compositionally biased region" description="Polar residues" evidence="1">
    <location>
        <begin position="495"/>
        <end position="504"/>
    </location>
</feature>
<gene>
    <name evidence="2" type="ORF">K402DRAFT_420815</name>
</gene>
<dbReference type="Proteomes" id="UP000800041">
    <property type="component" value="Unassembled WGS sequence"/>
</dbReference>
<name>A0A6G1H0N8_9PEZI</name>